<name>A0A2V1J1G9_9BACT</name>
<keyword evidence="3" id="KW-1185">Reference proteome</keyword>
<accession>A0A2V1J1G9</accession>
<comment type="caution">
    <text evidence="2">The sequence shown here is derived from an EMBL/GenBank/DDBJ whole genome shotgun (WGS) entry which is preliminary data.</text>
</comment>
<evidence type="ECO:0000313" key="2">
    <source>
        <dbReference type="EMBL" id="PWB09845.1"/>
    </source>
</evidence>
<sequence>MISRISLLAAGLTVLFLPLQPRAAAAERFTPLTVGGITLDREDFNEVLGSDTRPDTTAMRLFEEYALRLAAAAAAGYNLRLRDRSSEAIVARQTAVALTDSRATDSIAATDTLTISTLFERWRDSLRWDSPRFKGSIVMSISRELADSAATMLHAMTTTDHYERRAILMRSFGKNVKLVKLLVGRGANRWADHAVWGDTLPSPTVAEPWAAARIVDGHILNRPEEPSDVADRLAIMHHSHLQRLYIKWLRSRFAIRYNERP</sequence>
<keyword evidence="1" id="KW-0732">Signal</keyword>
<feature type="signal peptide" evidence="1">
    <location>
        <begin position="1"/>
        <end position="23"/>
    </location>
</feature>
<dbReference type="Proteomes" id="UP000244925">
    <property type="component" value="Unassembled WGS sequence"/>
</dbReference>
<gene>
    <name evidence="2" type="ORF">C5O25_01145</name>
</gene>
<dbReference type="AlphaFoldDB" id="A0A2V1J1G9"/>
<organism evidence="2 3">
    <name type="scientific">Paramuribaculum intestinale</name>
    <dbReference type="NCBI Taxonomy" id="2094151"/>
    <lineage>
        <taxon>Bacteria</taxon>
        <taxon>Pseudomonadati</taxon>
        <taxon>Bacteroidota</taxon>
        <taxon>Bacteroidia</taxon>
        <taxon>Bacteroidales</taxon>
        <taxon>Muribaculaceae</taxon>
        <taxon>Paramuribaculum</taxon>
    </lineage>
</organism>
<evidence type="ECO:0000256" key="1">
    <source>
        <dbReference type="SAM" id="SignalP"/>
    </source>
</evidence>
<evidence type="ECO:0000313" key="3">
    <source>
        <dbReference type="Proteomes" id="UP000244925"/>
    </source>
</evidence>
<feature type="chain" id="PRO_5016019961" evidence="1">
    <location>
        <begin position="24"/>
        <end position="261"/>
    </location>
</feature>
<reference evidence="3" key="1">
    <citation type="submission" date="2018-02" db="EMBL/GenBank/DDBJ databases">
        <authorList>
            <person name="Clavel T."/>
            <person name="Strowig T."/>
        </authorList>
    </citation>
    <scope>NUCLEOTIDE SEQUENCE [LARGE SCALE GENOMIC DNA]</scope>
    <source>
        <strain evidence="3">DSM 100764</strain>
    </source>
</reference>
<protein>
    <submittedName>
        <fullName evidence="2">Uncharacterized protein</fullName>
    </submittedName>
</protein>
<dbReference type="RefSeq" id="WP_107034897.1">
    <property type="nucleotide sequence ID" value="NZ_CARFQN010000006.1"/>
</dbReference>
<proteinExistence type="predicted"/>
<dbReference type="EMBL" id="PUBV01000001">
    <property type="protein sequence ID" value="PWB09845.1"/>
    <property type="molecule type" value="Genomic_DNA"/>
</dbReference>